<dbReference type="Pfam" id="PF00271">
    <property type="entry name" value="Helicase_C"/>
    <property type="match status" value="1"/>
</dbReference>
<dbReference type="InterPro" id="IPR049730">
    <property type="entry name" value="SNF2/RAD54-like_C"/>
</dbReference>
<keyword evidence="3" id="KW-0347">Helicase</keyword>
<dbReference type="SUPFAM" id="SSF52540">
    <property type="entry name" value="P-loop containing nucleoside triphosphate hydrolases"/>
    <property type="match status" value="1"/>
</dbReference>
<dbReference type="Gramene" id="EFJ06152">
    <property type="protein sequence ID" value="EFJ06152"/>
    <property type="gene ID" value="SELMODRAFT_430934"/>
</dbReference>
<dbReference type="PANTHER" id="PTHR45626">
    <property type="entry name" value="TRANSCRIPTION TERMINATION FACTOR 2-RELATED"/>
    <property type="match status" value="1"/>
</dbReference>
<evidence type="ECO:0000256" key="1">
    <source>
        <dbReference type="ARBA" id="ARBA00022741"/>
    </source>
</evidence>
<evidence type="ECO:0000313" key="6">
    <source>
        <dbReference type="EMBL" id="EFJ06152.1"/>
    </source>
</evidence>
<dbReference type="GO" id="GO:0004386">
    <property type="term" value="F:helicase activity"/>
    <property type="evidence" value="ECO:0007669"/>
    <property type="project" value="UniProtKB-KW"/>
</dbReference>
<name>D8TB03_SELML</name>
<dbReference type="Proteomes" id="UP000001514">
    <property type="component" value="Unassembled WGS sequence"/>
</dbReference>
<dbReference type="EMBL" id="GL377706">
    <property type="protein sequence ID" value="EFJ06152.1"/>
    <property type="molecule type" value="Genomic_DNA"/>
</dbReference>
<feature type="domain" description="Helicase C-terminal" evidence="5">
    <location>
        <begin position="90"/>
        <end position="141"/>
    </location>
</feature>
<organism evidence="7">
    <name type="scientific">Selaginella moellendorffii</name>
    <name type="common">Spikemoss</name>
    <dbReference type="NCBI Taxonomy" id="88036"/>
    <lineage>
        <taxon>Eukaryota</taxon>
        <taxon>Viridiplantae</taxon>
        <taxon>Streptophyta</taxon>
        <taxon>Embryophyta</taxon>
        <taxon>Tracheophyta</taxon>
        <taxon>Lycopodiopsida</taxon>
        <taxon>Selaginellales</taxon>
        <taxon>Selaginellaceae</taxon>
        <taxon>Selaginella</taxon>
    </lineage>
</organism>
<dbReference type="KEGG" id="smo:SELMODRAFT_430934"/>
<dbReference type="GO" id="GO:0016787">
    <property type="term" value="F:hydrolase activity"/>
    <property type="evidence" value="ECO:0007669"/>
    <property type="project" value="UniProtKB-KW"/>
</dbReference>
<dbReference type="STRING" id="88036.D8TB03"/>
<dbReference type="CDD" id="cd18793">
    <property type="entry name" value="SF2_C_SNF"/>
    <property type="match status" value="1"/>
</dbReference>
<dbReference type="InParanoid" id="D8TB03"/>
<reference evidence="6 7" key="1">
    <citation type="journal article" date="2011" name="Science">
        <title>The Selaginella genome identifies genetic changes associated with the evolution of vascular plants.</title>
        <authorList>
            <person name="Banks J.A."/>
            <person name="Nishiyama T."/>
            <person name="Hasebe M."/>
            <person name="Bowman J.L."/>
            <person name="Gribskov M."/>
            <person name="dePamphilis C."/>
            <person name="Albert V.A."/>
            <person name="Aono N."/>
            <person name="Aoyama T."/>
            <person name="Ambrose B.A."/>
            <person name="Ashton N.W."/>
            <person name="Axtell M.J."/>
            <person name="Barker E."/>
            <person name="Barker M.S."/>
            <person name="Bennetzen J.L."/>
            <person name="Bonawitz N.D."/>
            <person name="Chapple C."/>
            <person name="Cheng C."/>
            <person name="Correa L.G."/>
            <person name="Dacre M."/>
            <person name="DeBarry J."/>
            <person name="Dreyer I."/>
            <person name="Elias M."/>
            <person name="Engstrom E.M."/>
            <person name="Estelle M."/>
            <person name="Feng L."/>
            <person name="Finet C."/>
            <person name="Floyd S.K."/>
            <person name="Frommer W.B."/>
            <person name="Fujita T."/>
            <person name="Gramzow L."/>
            <person name="Gutensohn M."/>
            <person name="Harholt J."/>
            <person name="Hattori M."/>
            <person name="Heyl A."/>
            <person name="Hirai T."/>
            <person name="Hiwatashi Y."/>
            <person name="Ishikawa M."/>
            <person name="Iwata M."/>
            <person name="Karol K.G."/>
            <person name="Koehler B."/>
            <person name="Kolukisaoglu U."/>
            <person name="Kubo M."/>
            <person name="Kurata T."/>
            <person name="Lalonde S."/>
            <person name="Li K."/>
            <person name="Li Y."/>
            <person name="Litt A."/>
            <person name="Lyons E."/>
            <person name="Manning G."/>
            <person name="Maruyama T."/>
            <person name="Michael T.P."/>
            <person name="Mikami K."/>
            <person name="Miyazaki S."/>
            <person name="Morinaga S."/>
            <person name="Murata T."/>
            <person name="Mueller-Roeber B."/>
            <person name="Nelson D.R."/>
            <person name="Obara M."/>
            <person name="Oguri Y."/>
            <person name="Olmstead R.G."/>
            <person name="Onodera N."/>
            <person name="Petersen B.L."/>
            <person name="Pils B."/>
            <person name="Prigge M."/>
            <person name="Rensing S.A."/>
            <person name="Riano-Pachon D.M."/>
            <person name="Roberts A.W."/>
            <person name="Sato Y."/>
            <person name="Scheller H.V."/>
            <person name="Schulz B."/>
            <person name="Schulz C."/>
            <person name="Shakirov E.V."/>
            <person name="Shibagaki N."/>
            <person name="Shinohara N."/>
            <person name="Shippen D.E."/>
            <person name="Soerensen I."/>
            <person name="Sotooka R."/>
            <person name="Sugimoto N."/>
            <person name="Sugita M."/>
            <person name="Sumikawa N."/>
            <person name="Tanurdzic M."/>
            <person name="Theissen G."/>
            <person name="Ulvskov P."/>
            <person name="Wakazuki S."/>
            <person name="Weng J.K."/>
            <person name="Willats W.W."/>
            <person name="Wipf D."/>
            <person name="Wolf P.G."/>
            <person name="Yang L."/>
            <person name="Zimmer A.D."/>
            <person name="Zhu Q."/>
            <person name="Mitros T."/>
            <person name="Hellsten U."/>
            <person name="Loque D."/>
            <person name="Otillar R."/>
            <person name="Salamov A."/>
            <person name="Schmutz J."/>
            <person name="Shapiro H."/>
            <person name="Lindquist E."/>
            <person name="Lucas S."/>
            <person name="Rokhsar D."/>
            <person name="Grigoriev I.V."/>
        </authorList>
    </citation>
    <scope>NUCLEOTIDE SEQUENCE [LARGE SCALE GENOMIC DNA]</scope>
</reference>
<keyword evidence="2" id="KW-0378">Hydrolase</keyword>
<evidence type="ECO:0000259" key="5">
    <source>
        <dbReference type="Pfam" id="PF00271"/>
    </source>
</evidence>
<keyword evidence="7" id="KW-1185">Reference proteome</keyword>
<evidence type="ECO:0000256" key="4">
    <source>
        <dbReference type="ARBA" id="ARBA00022840"/>
    </source>
</evidence>
<dbReference type="HOGENOM" id="CLU_1322873_0_0_1"/>
<evidence type="ECO:0000256" key="3">
    <source>
        <dbReference type="ARBA" id="ARBA00022806"/>
    </source>
</evidence>
<dbReference type="eggNOG" id="KOG1001">
    <property type="taxonomic scope" value="Eukaryota"/>
</dbReference>
<sequence>MEAGCGSVKAEASVSIAAGYAERWWLLQETEVAGRGDTEDFADLGKLARRFLDKNSSLVPSTAWRTSAGGPCPISEAFLYEIGTHNLQTLSEAGSKSVVLSQWTAFLDLLEIPLKRKNFCFVRLDGTLSQRQREQVLKNFSNIPAVAPSSESSIGQTKNVSIKRFIVKDSVEERMQQVQARKQGLIARALTDEEVRSARIEELKMLFR</sequence>
<dbReference type="InterPro" id="IPR050628">
    <property type="entry name" value="SNF2_RAD54_helicase_TF"/>
</dbReference>
<dbReference type="GO" id="GO:0005524">
    <property type="term" value="F:ATP binding"/>
    <property type="evidence" value="ECO:0007669"/>
    <property type="project" value="UniProtKB-KW"/>
</dbReference>
<dbReference type="AlphaFoldDB" id="D8TB03"/>
<gene>
    <name evidence="6" type="ORF">SELMODRAFT_430934</name>
</gene>
<dbReference type="Gene3D" id="3.40.50.300">
    <property type="entry name" value="P-loop containing nucleotide triphosphate hydrolases"/>
    <property type="match status" value="2"/>
</dbReference>
<protein>
    <recommendedName>
        <fullName evidence="5">Helicase C-terminal domain-containing protein</fullName>
    </recommendedName>
</protein>
<keyword evidence="4" id="KW-0067">ATP-binding</keyword>
<evidence type="ECO:0000313" key="7">
    <source>
        <dbReference type="Proteomes" id="UP000001514"/>
    </source>
</evidence>
<dbReference type="PANTHER" id="PTHR45626:SF17">
    <property type="entry name" value="HELICASE-LIKE TRANSCRIPTION FACTOR"/>
    <property type="match status" value="1"/>
</dbReference>
<dbReference type="InterPro" id="IPR001650">
    <property type="entry name" value="Helicase_C-like"/>
</dbReference>
<keyword evidence="1" id="KW-0547">Nucleotide-binding</keyword>
<evidence type="ECO:0000256" key="2">
    <source>
        <dbReference type="ARBA" id="ARBA00022801"/>
    </source>
</evidence>
<accession>D8TB03</accession>
<dbReference type="InterPro" id="IPR027417">
    <property type="entry name" value="P-loop_NTPase"/>
</dbReference>
<proteinExistence type="predicted"/>